<accession>A0ABX0ZPR8</accession>
<name>A0ABX0ZPR8_9ACTN</name>
<keyword evidence="1" id="KW-0732">Signal</keyword>
<feature type="signal peptide" evidence="1">
    <location>
        <begin position="1"/>
        <end position="29"/>
    </location>
</feature>
<dbReference type="RefSeq" id="WP_167983520.1">
    <property type="nucleotide sequence ID" value="NZ_JAATEJ010000010.1"/>
</dbReference>
<proteinExistence type="predicted"/>
<dbReference type="Proteomes" id="UP000734511">
    <property type="component" value="Unassembled WGS sequence"/>
</dbReference>
<keyword evidence="3" id="KW-1185">Reference proteome</keyword>
<feature type="chain" id="PRO_5047504804" description="Lipoprotein" evidence="1">
    <location>
        <begin position="30"/>
        <end position="172"/>
    </location>
</feature>
<evidence type="ECO:0000313" key="2">
    <source>
        <dbReference type="EMBL" id="NJP44651.1"/>
    </source>
</evidence>
<dbReference type="EMBL" id="JAATEJ010000010">
    <property type="protein sequence ID" value="NJP44651.1"/>
    <property type="molecule type" value="Genomic_DNA"/>
</dbReference>
<sequence length="172" mass="17593">MRPPRAGIPALLVAASAAVLLTACGKAGGATSAGAQLPAATTLAEVDPQLHAYLESMMPAGGKKAVVRRGSVLPDSAVRTNCPAGRAAHVVTEVAVGASDAYATTVLGNLLAHGWHLPAWSSDTPTPDTRFTGAIQAGYTLELEKRLTTVTLYAQTPCLPGPPLPTRSDFPT</sequence>
<organism evidence="2 3">
    <name type="scientific">Actinacidiphila epipremni</name>
    <dbReference type="NCBI Taxonomy" id="2053013"/>
    <lineage>
        <taxon>Bacteria</taxon>
        <taxon>Bacillati</taxon>
        <taxon>Actinomycetota</taxon>
        <taxon>Actinomycetes</taxon>
        <taxon>Kitasatosporales</taxon>
        <taxon>Streptomycetaceae</taxon>
        <taxon>Actinacidiphila</taxon>
    </lineage>
</organism>
<evidence type="ECO:0000313" key="3">
    <source>
        <dbReference type="Proteomes" id="UP000734511"/>
    </source>
</evidence>
<protein>
    <recommendedName>
        <fullName evidence="4">Lipoprotein</fullName>
    </recommendedName>
</protein>
<dbReference type="PROSITE" id="PS51257">
    <property type="entry name" value="PROKAR_LIPOPROTEIN"/>
    <property type="match status" value="1"/>
</dbReference>
<evidence type="ECO:0008006" key="4">
    <source>
        <dbReference type="Google" id="ProtNLM"/>
    </source>
</evidence>
<comment type="caution">
    <text evidence="2">The sequence shown here is derived from an EMBL/GenBank/DDBJ whole genome shotgun (WGS) entry which is preliminary data.</text>
</comment>
<evidence type="ECO:0000256" key="1">
    <source>
        <dbReference type="SAM" id="SignalP"/>
    </source>
</evidence>
<gene>
    <name evidence="2" type="ORF">HCN08_14795</name>
</gene>
<reference evidence="2 3" key="1">
    <citation type="submission" date="2020-03" db="EMBL/GenBank/DDBJ databases">
        <title>WGS of actinomycetes isolated from Thailand.</title>
        <authorList>
            <person name="Thawai C."/>
        </authorList>
    </citation>
    <scope>NUCLEOTIDE SEQUENCE [LARGE SCALE GENOMIC DNA]</scope>
    <source>
        <strain evidence="2 3">PRB2-1</strain>
    </source>
</reference>